<dbReference type="RefSeq" id="WP_345185880.1">
    <property type="nucleotide sequence ID" value="NZ_BAABGP010000009.1"/>
</dbReference>
<protein>
    <submittedName>
        <fullName evidence="6">Glycoside hydrolase family 3 C-terminal domain-containing protein</fullName>
    </submittedName>
</protein>
<dbReference type="InterPro" id="IPR001764">
    <property type="entry name" value="Glyco_hydro_3_N"/>
</dbReference>
<evidence type="ECO:0000256" key="3">
    <source>
        <dbReference type="ARBA" id="ARBA00023277"/>
    </source>
</evidence>
<dbReference type="PANTHER" id="PTHR42715:SF10">
    <property type="entry name" value="BETA-GLUCOSIDASE"/>
    <property type="match status" value="1"/>
</dbReference>
<dbReference type="Proteomes" id="UP001500731">
    <property type="component" value="Unassembled WGS sequence"/>
</dbReference>
<evidence type="ECO:0000256" key="1">
    <source>
        <dbReference type="ARBA" id="ARBA00005336"/>
    </source>
</evidence>
<dbReference type="SUPFAM" id="SSF52279">
    <property type="entry name" value="Beta-D-glucan exohydrolase, C-terminal domain"/>
    <property type="match status" value="1"/>
</dbReference>
<keyword evidence="7" id="KW-1185">Reference proteome</keyword>
<dbReference type="Gene3D" id="3.20.20.300">
    <property type="entry name" value="Glycoside hydrolase, family 3, N-terminal domain"/>
    <property type="match status" value="1"/>
</dbReference>
<dbReference type="Gene3D" id="2.60.40.10">
    <property type="entry name" value="Immunoglobulins"/>
    <property type="match status" value="1"/>
</dbReference>
<keyword evidence="4" id="KW-0326">Glycosidase</keyword>
<dbReference type="PROSITE" id="PS00775">
    <property type="entry name" value="GLYCOSYL_HYDROL_F3"/>
    <property type="match status" value="1"/>
</dbReference>
<gene>
    <name evidence="6" type="ORF">GCM10023171_15670</name>
</gene>
<evidence type="ECO:0000313" key="6">
    <source>
        <dbReference type="EMBL" id="GAA4483714.1"/>
    </source>
</evidence>
<comment type="similarity">
    <text evidence="1 4">Belongs to the glycosyl hydrolase 3 family.</text>
</comment>
<dbReference type="Pfam" id="PF14310">
    <property type="entry name" value="Fn3-like"/>
    <property type="match status" value="1"/>
</dbReference>
<name>A0ABP8PBY5_9MICO</name>
<organism evidence="6 7">
    <name type="scientific">Microbacterium panaciterrae</name>
    <dbReference type="NCBI Taxonomy" id="985759"/>
    <lineage>
        <taxon>Bacteria</taxon>
        <taxon>Bacillati</taxon>
        <taxon>Actinomycetota</taxon>
        <taxon>Actinomycetes</taxon>
        <taxon>Micrococcales</taxon>
        <taxon>Microbacteriaceae</taxon>
        <taxon>Microbacterium</taxon>
    </lineage>
</organism>
<dbReference type="InterPro" id="IPR002772">
    <property type="entry name" value="Glyco_hydro_3_C"/>
</dbReference>
<dbReference type="InterPro" id="IPR036962">
    <property type="entry name" value="Glyco_hydro_3_N_sf"/>
</dbReference>
<dbReference type="Gene3D" id="3.40.50.1700">
    <property type="entry name" value="Glycoside hydrolase family 3 C-terminal domain"/>
    <property type="match status" value="1"/>
</dbReference>
<dbReference type="PRINTS" id="PR00133">
    <property type="entry name" value="GLHYDRLASE3"/>
</dbReference>
<dbReference type="SMART" id="SM01217">
    <property type="entry name" value="Fn3_like"/>
    <property type="match status" value="1"/>
</dbReference>
<evidence type="ECO:0000256" key="4">
    <source>
        <dbReference type="RuleBase" id="RU361161"/>
    </source>
</evidence>
<dbReference type="Pfam" id="PF01915">
    <property type="entry name" value="Glyco_hydro_3_C"/>
    <property type="match status" value="1"/>
</dbReference>
<dbReference type="Pfam" id="PF00933">
    <property type="entry name" value="Glyco_hydro_3"/>
    <property type="match status" value="1"/>
</dbReference>
<proteinExistence type="inferred from homology"/>
<dbReference type="InterPro" id="IPR017853">
    <property type="entry name" value="GH"/>
</dbReference>
<comment type="caution">
    <text evidence="6">The sequence shown here is derived from an EMBL/GenBank/DDBJ whole genome shotgun (WGS) entry which is preliminary data.</text>
</comment>
<accession>A0ABP8PBY5</accession>
<dbReference type="Gene3D" id="2.60.120.260">
    <property type="entry name" value="Galactose-binding domain-like"/>
    <property type="match status" value="1"/>
</dbReference>
<keyword evidence="3" id="KW-0119">Carbohydrate metabolism</keyword>
<dbReference type="PANTHER" id="PTHR42715">
    <property type="entry name" value="BETA-GLUCOSIDASE"/>
    <property type="match status" value="1"/>
</dbReference>
<dbReference type="EMBL" id="BAABGP010000009">
    <property type="protein sequence ID" value="GAA4483714.1"/>
    <property type="molecule type" value="Genomic_DNA"/>
</dbReference>
<evidence type="ECO:0000259" key="5">
    <source>
        <dbReference type="SMART" id="SM01217"/>
    </source>
</evidence>
<dbReference type="InterPro" id="IPR013783">
    <property type="entry name" value="Ig-like_fold"/>
</dbReference>
<sequence>MAAYSDGPEAASFIETTIESMTLEAKVDLLSGADSFSLNSNAQIGLDGLVLSDGPTGVRGPVVVGGRIGCLLPNASLLAQSWDPIAMREVGNLLAEEAIDQQTHVVLGPTINLHRSPLGGRLFEAFSEDPLLTGHLAAAYVKGIQDHGVAATPKHFLGNESETERTTVNAVIEDAALRETYLLPFEIVVHDAAPWALMAAYNRVNGLPSTEQQPLMNGVVKGEWAYDGLIMSDWLATQTAIESANAGLDLVMPGPDTPWTESLVSSVEAGLVTESVVDDHVRRLLRLAARVGAFHTKRSWRDGLPTPASPTRREQLKRLAAQGMVVIKNEGGALPLRSGVRQRIALIGRHAVDTIAQGGGSAQVRPPHIVSIADGLSRRIDEGHLEVIDGVETRTTLPPADPAHLRDPETDLPGVRIRVYGAAGELRGSRHCDLAEIEDSQAGWLEGAEVIEFEAAVHLPEPTRMRLGARGPGEWMVTAPGHEEQFEITYHDGPGGGFFRPKSHATTVPLATGDIVKATVRRGALPRILGLVLTTAPRPAAATIANAVRGAQNADTSIVVVGFTPDQETEGLDKTTLTLPGDQDALVAAVASASKKTIVVLNAATPVLMPWLDLVDAVLFAGLPGQEAGDAVAAALTGEYLPEGRLVTTFPAHDGDGPAWSVAPKNGDLEYSEGTAVGYRGWHESATAPAYWFGHGLGYTEWEYEGAEILQTAESDLLVRVTVHNIGAHPGRETIQVYVRPHSEGDPIRLAGWSQADLAPGEHASVVVHCDPRLLRRWDTERGGWAPFEGMDIIVARGLGDVRATIPVPA</sequence>
<evidence type="ECO:0000256" key="2">
    <source>
        <dbReference type="ARBA" id="ARBA00022801"/>
    </source>
</evidence>
<dbReference type="InterPro" id="IPR026891">
    <property type="entry name" value="Fn3-like"/>
</dbReference>
<dbReference type="SUPFAM" id="SSF51445">
    <property type="entry name" value="(Trans)glycosidases"/>
    <property type="match status" value="1"/>
</dbReference>
<feature type="domain" description="Fibronectin type III-like" evidence="5">
    <location>
        <begin position="733"/>
        <end position="799"/>
    </location>
</feature>
<dbReference type="InterPro" id="IPR019800">
    <property type="entry name" value="Glyco_hydro_3_AS"/>
</dbReference>
<keyword evidence="2 4" id="KW-0378">Hydrolase</keyword>
<evidence type="ECO:0000313" key="7">
    <source>
        <dbReference type="Proteomes" id="UP001500731"/>
    </source>
</evidence>
<dbReference type="InterPro" id="IPR036881">
    <property type="entry name" value="Glyco_hydro_3_C_sf"/>
</dbReference>
<dbReference type="InterPro" id="IPR050288">
    <property type="entry name" value="Cellulose_deg_GH3"/>
</dbReference>
<reference evidence="7" key="1">
    <citation type="journal article" date="2019" name="Int. J. Syst. Evol. Microbiol.">
        <title>The Global Catalogue of Microorganisms (GCM) 10K type strain sequencing project: providing services to taxonomists for standard genome sequencing and annotation.</title>
        <authorList>
            <consortium name="The Broad Institute Genomics Platform"/>
            <consortium name="The Broad Institute Genome Sequencing Center for Infectious Disease"/>
            <person name="Wu L."/>
            <person name="Ma J."/>
        </authorList>
    </citation>
    <scope>NUCLEOTIDE SEQUENCE [LARGE SCALE GENOMIC DNA]</scope>
    <source>
        <strain evidence="7">JCM 17839</strain>
    </source>
</reference>
<dbReference type="GO" id="GO:0016787">
    <property type="term" value="F:hydrolase activity"/>
    <property type="evidence" value="ECO:0007669"/>
    <property type="project" value="UniProtKB-KW"/>
</dbReference>